<dbReference type="PANTHER" id="PTHR30269">
    <property type="entry name" value="TRANSMEMBRANE PROTEIN YFCA"/>
    <property type="match status" value="1"/>
</dbReference>
<evidence type="ECO:0000256" key="3">
    <source>
        <dbReference type="ARBA" id="ARBA00022448"/>
    </source>
</evidence>
<keyword evidence="4 8" id="KW-1003">Cell membrane</keyword>
<evidence type="ECO:0000256" key="7">
    <source>
        <dbReference type="ARBA" id="ARBA00023136"/>
    </source>
</evidence>
<feature type="transmembrane region" description="Helical" evidence="8">
    <location>
        <begin position="79"/>
        <end position="98"/>
    </location>
</feature>
<feature type="transmembrane region" description="Helical" evidence="8">
    <location>
        <begin position="233"/>
        <end position="252"/>
    </location>
</feature>
<evidence type="ECO:0000256" key="2">
    <source>
        <dbReference type="ARBA" id="ARBA00009142"/>
    </source>
</evidence>
<accession>A0ABY2XD35</accession>
<evidence type="ECO:0000256" key="5">
    <source>
        <dbReference type="ARBA" id="ARBA00022692"/>
    </source>
</evidence>
<evidence type="ECO:0000256" key="8">
    <source>
        <dbReference type="RuleBase" id="RU363041"/>
    </source>
</evidence>
<evidence type="ECO:0000256" key="6">
    <source>
        <dbReference type="ARBA" id="ARBA00022989"/>
    </source>
</evidence>
<dbReference type="InterPro" id="IPR002781">
    <property type="entry name" value="TM_pro_TauE-like"/>
</dbReference>
<dbReference type="PANTHER" id="PTHR30269:SF37">
    <property type="entry name" value="MEMBRANE TRANSPORTER PROTEIN"/>
    <property type="match status" value="1"/>
</dbReference>
<comment type="caution">
    <text evidence="9">The sequence shown here is derived from an EMBL/GenBank/DDBJ whole genome shotgun (WGS) entry which is preliminary data.</text>
</comment>
<evidence type="ECO:0000313" key="10">
    <source>
        <dbReference type="Proteomes" id="UP001191082"/>
    </source>
</evidence>
<protein>
    <recommendedName>
        <fullName evidence="8">Probable membrane transporter protein</fullName>
    </recommendedName>
</protein>
<keyword evidence="10" id="KW-1185">Reference proteome</keyword>
<keyword evidence="7 8" id="KW-0472">Membrane</keyword>
<feature type="transmembrane region" description="Helical" evidence="8">
    <location>
        <begin position="38"/>
        <end position="59"/>
    </location>
</feature>
<organism evidence="9 10">
    <name type="scientific">Arenibacterium halophilum</name>
    <dbReference type="NCBI Taxonomy" id="2583821"/>
    <lineage>
        <taxon>Bacteria</taxon>
        <taxon>Pseudomonadati</taxon>
        <taxon>Pseudomonadota</taxon>
        <taxon>Alphaproteobacteria</taxon>
        <taxon>Rhodobacterales</taxon>
        <taxon>Paracoccaceae</taxon>
        <taxon>Arenibacterium</taxon>
    </lineage>
</organism>
<keyword evidence="3" id="KW-0813">Transport</keyword>
<evidence type="ECO:0000313" key="9">
    <source>
        <dbReference type="EMBL" id="TMV13745.1"/>
    </source>
</evidence>
<reference evidence="9 10" key="1">
    <citation type="submission" date="2019-05" db="EMBL/GenBank/DDBJ databases">
        <title>Marivita sp. nov. isolated from sea sediment.</title>
        <authorList>
            <person name="Kim W."/>
        </authorList>
    </citation>
    <scope>NUCLEOTIDE SEQUENCE [LARGE SCALE GENOMIC DNA]</scope>
    <source>
        <strain evidence="9 10">CAU 1492</strain>
    </source>
</reference>
<comment type="similarity">
    <text evidence="2 8">Belongs to the 4-toluene sulfonate uptake permease (TSUP) (TC 2.A.102) family.</text>
</comment>
<feature type="transmembrane region" description="Helical" evidence="8">
    <location>
        <begin position="202"/>
        <end position="221"/>
    </location>
</feature>
<gene>
    <name evidence="9" type="ORF">FGK64_11005</name>
</gene>
<feature type="transmembrane region" description="Helical" evidence="8">
    <location>
        <begin position="145"/>
        <end position="163"/>
    </location>
</feature>
<feature type="transmembrane region" description="Helical" evidence="8">
    <location>
        <begin position="105"/>
        <end position="125"/>
    </location>
</feature>
<keyword evidence="6 8" id="KW-1133">Transmembrane helix</keyword>
<comment type="subcellular location">
    <subcellularLocation>
        <location evidence="1 8">Cell membrane</location>
        <topology evidence="1 8">Multi-pass membrane protein</topology>
    </subcellularLocation>
</comment>
<dbReference type="EMBL" id="VCPC01000002">
    <property type="protein sequence ID" value="TMV13745.1"/>
    <property type="molecule type" value="Genomic_DNA"/>
</dbReference>
<dbReference type="Proteomes" id="UP001191082">
    <property type="component" value="Unassembled WGS sequence"/>
</dbReference>
<feature type="transmembrane region" description="Helical" evidence="8">
    <location>
        <begin position="6"/>
        <end position="26"/>
    </location>
</feature>
<dbReference type="InterPro" id="IPR052017">
    <property type="entry name" value="TSUP"/>
</dbReference>
<sequence length="253" mass="26352">MAEVPALVLALPGLGWLVLAVMVAGLVRGFAGFGSAMIIMPVASSVLTPVGALTFLIMTELFGPLPNLRAGWRTCDRGDVARLSFGALVALPLGVYGLSRLPVDLFGWVVSGVVLVLLVALMSGWRYHGRLTPSLVTGTGALGGAMAGAVGLAGPPVIMLYMASTLPIAKIRATLLLFLFVIDLLMITVFAAWGLLLIEPMVAGVLLAVPYMLANRAGALLFRPETESRFRAVAYTIIAASAILGLPVFAAGH</sequence>
<dbReference type="Pfam" id="PF01925">
    <property type="entry name" value="TauE"/>
    <property type="match status" value="1"/>
</dbReference>
<feature type="transmembrane region" description="Helical" evidence="8">
    <location>
        <begin position="175"/>
        <end position="196"/>
    </location>
</feature>
<evidence type="ECO:0000256" key="1">
    <source>
        <dbReference type="ARBA" id="ARBA00004651"/>
    </source>
</evidence>
<evidence type="ECO:0000256" key="4">
    <source>
        <dbReference type="ARBA" id="ARBA00022475"/>
    </source>
</evidence>
<keyword evidence="5 8" id="KW-0812">Transmembrane</keyword>
<name>A0ABY2XD35_9RHOB</name>
<proteinExistence type="inferred from homology"/>